<comment type="caution">
    <text evidence="2">The sequence shown here is derived from an EMBL/GenBank/DDBJ whole genome shotgun (WGS) entry which is preliminary data.</text>
</comment>
<dbReference type="SUPFAM" id="SSF52540">
    <property type="entry name" value="P-loop containing nucleoside triphosphate hydrolases"/>
    <property type="match status" value="1"/>
</dbReference>
<dbReference type="PANTHER" id="PTHR46844:SF1">
    <property type="entry name" value="SLR5058 PROTEIN"/>
    <property type="match status" value="1"/>
</dbReference>
<dbReference type="EMBL" id="JADOUF010000001">
    <property type="protein sequence ID" value="MBG6136612.1"/>
    <property type="molecule type" value="Genomic_DNA"/>
</dbReference>
<evidence type="ECO:0000313" key="3">
    <source>
        <dbReference type="Proteomes" id="UP000622552"/>
    </source>
</evidence>
<reference evidence="2" key="1">
    <citation type="submission" date="2020-11" db="EMBL/GenBank/DDBJ databases">
        <title>Sequencing the genomes of 1000 actinobacteria strains.</title>
        <authorList>
            <person name="Klenk H.-P."/>
        </authorList>
    </citation>
    <scope>NUCLEOTIDE SEQUENCE</scope>
    <source>
        <strain evidence="2">DSM 45356</strain>
    </source>
</reference>
<name>A0A8J7GH59_9ACTN</name>
<dbReference type="InterPro" id="IPR027417">
    <property type="entry name" value="P-loop_NTPase"/>
</dbReference>
<evidence type="ECO:0000313" key="2">
    <source>
        <dbReference type="EMBL" id="MBG6136612.1"/>
    </source>
</evidence>
<dbReference type="Gene3D" id="3.40.50.300">
    <property type="entry name" value="P-loop containing nucleotide triphosphate hydrolases"/>
    <property type="match status" value="1"/>
</dbReference>
<dbReference type="InterPro" id="IPR007111">
    <property type="entry name" value="NACHT_NTPase"/>
</dbReference>
<dbReference type="Proteomes" id="UP000622552">
    <property type="component" value="Unassembled WGS sequence"/>
</dbReference>
<accession>A0A8J7GH59</accession>
<feature type="domain" description="NACHT" evidence="1">
    <location>
        <begin position="159"/>
        <end position="297"/>
    </location>
</feature>
<organism evidence="2 3">
    <name type="scientific">Longispora fulva</name>
    <dbReference type="NCBI Taxonomy" id="619741"/>
    <lineage>
        <taxon>Bacteria</taxon>
        <taxon>Bacillati</taxon>
        <taxon>Actinomycetota</taxon>
        <taxon>Actinomycetes</taxon>
        <taxon>Micromonosporales</taxon>
        <taxon>Micromonosporaceae</taxon>
        <taxon>Longispora</taxon>
    </lineage>
</organism>
<gene>
    <name evidence="2" type="ORF">IW245_002806</name>
</gene>
<dbReference type="Pfam" id="PF05729">
    <property type="entry name" value="NACHT"/>
    <property type="match status" value="1"/>
</dbReference>
<dbReference type="AlphaFoldDB" id="A0A8J7GH59"/>
<protein>
    <recommendedName>
        <fullName evidence="1">NACHT domain-containing protein</fullName>
    </recommendedName>
</protein>
<proteinExistence type="predicted"/>
<evidence type="ECO:0000259" key="1">
    <source>
        <dbReference type="PROSITE" id="PS50837"/>
    </source>
</evidence>
<dbReference type="PROSITE" id="PS50837">
    <property type="entry name" value="NACHT"/>
    <property type="match status" value="1"/>
</dbReference>
<keyword evidence="3" id="KW-1185">Reference proteome</keyword>
<dbReference type="RefSeq" id="WP_197003565.1">
    <property type="nucleotide sequence ID" value="NZ_BONS01000016.1"/>
</dbReference>
<dbReference type="PANTHER" id="PTHR46844">
    <property type="entry name" value="SLR5058 PROTEIN"/>
    <property type="match status" value="1"/>
</dbReference>
<sequence length="979" mass="105689">MPRAGRMLAWGLAALGGPVVALTAIGGLLARNWLATAFLAVCYEIVVGVAVLAGESAAKRVKIRLEQLADWVDQAAGRRMSPYGRKYRTYMLAESRVIDLKGVATAGSYTPELDEVYVDPGLVPRPAYEVPGSLVAALPGDLTQRYHGIDELLSDRNPVALAVLGGPGSGKTTLLRHLVRETIRPRRGLRARRLAEGHRRRGQIPILLVLRDHAGRIAERPRVPLAELVRDTVPDLGVREPPGWWDQQLHAGACLVLLDGLDEVARPEDRKAVTVWIEQQLSQYPGNDFVITSRPHAYPAPAIGRAQVMQVRPFADEHVRRFLHAWYLAIERRDARGDSGRDRGRGIEIRARERAADLIDRLAAAPALLDLTVNPLLLTMIASVHRSQGGLIADRATLYKDICNGMLWSRRAVDGRPGEDGGGWLDRPSGEFKVPVMAALAFRMMRGRDSSLPKVEVLDAVGSQLRYMSIRVTAEELLADVVASGFLHRSEQDRYSFAHQTFGEYLAAVHIVKNGLHQVLADAVDDMWWRETTLLYVVLADATPIVRACLASGSLPALALAFDCVPTAGGIGLAQEQREALAAYKDKAFDPTADPGLRRLVAAALVTRHLHRFVLTPDDSRVCPIPISGELHLLFRRDTGTPAPDGPLVAEPGGPVTGVWGHDAVALTAWVNSVIAGENGSQRYRLPTHREVQYLASQPGMLSHPGTMSVWTQPEQGAGPGLWIAADRPDPRLVTGLDLIVAATHDAATSPVLLQLALASASALALDLDGALVRAGTADDAVDRAVGLAVPLARTLDLALRRDPGLAHALALDLDLNARDVVLGAALARTLAAVQEQLVGRRRLPDLSGPAGTFARTLTGYAGVTDAYRATVTLDTLAYLVRDACTTFTGSQEPPTSRAAVIARRLAETAEPLFARRRPLAAGDPIAVRLPALVLAAEASDRRWHAVGESFRSVAAGVTLLQRRATQQPPTENILLTRA</sequence>